<reference evidence="2" key="1">
    <citation type="submission" date="2017-09" db="EMBL/GenBank/DDBJ databases">
        <title>Polyketide synthases of a Diaporthe helianthi virulent isolate.</title>
        <authorList>
            <person name="Baroncelli R."/>
        </authorList>
    </citation>
    <scope>NUCLEOTIDE SEQUENCE [LARGE SCALE GENOMIC DNA]</scope>
    <source>
        <strain evidence="2">7/96</strain>
    </source>
</reference>
<feature type="region of interest" description="Disordered" evidence="1">
    <location>
        <begin position="398"/>
        <end position="422"/>
    </location>
</feature>
<evidence type="ECO:0000313" key="2">
    <source>
        <dbReference type="EMBL" id="POS80110.1"/>
    </source>
</evidence>
<feature type="compositionally biased region" description="Basic and acidic residues" evidence="1">
    <location>
        <begin position="405"/>
        <end position="414"/>
    </location>
</feature>
<feature type="compositionally biased region" description="Basic and acidic residues" evidence="1">
    <location>
        <begin position="1"/>
        <end position="17"/>
    </location>
</feature>
<dbReference type="InParanoid" id="A0A2P5IC78"/>
<comment type="caution">
    <text evidence="2">The sequence shown here is derived from an EMBL/GenBank/DDBJ whole genome shotgun (WGS) entry which is preliminary data.</text>
</comment>
<feature type="compositionally biased region" description="Polar residues" evidence="1">
    <location>
        <begin position="71"/>
        <end position="93"/>
    </location>
</feature>
<feature type="compositionally biased region" description="Basic and acidic residues" evidence="1">
    <location>
        <begin position="294"/>
        <end position="329"/>
    </location>
</feature>
<feature type="compositionally biased region" description="Basic and acidic residues" evidence="1">
    <location>
        <begin position="184"/>
        <end position="203"/>
    </location>
</feature>
<feature type="compositionally biased region" description="Basic and acidic residues" evidence="1">
    <location>
        <begin position="225"/>
        <end position="235"/>
    </location>
</feature>
<organism evidence="2 3">
    <name type="scientific">Diaporthe helianthi</name>
    <dbReference type="NCBI Taxonomy" id="158607"/>
    <lineage>
        <taxon>Eukaryota</taxon>
        <taxon>Fungi</taxon>
        <taxon>Dikarya</taxon>
        <taxon>Ascomycota</taxon>
        <taxon>Pezizomycotina</taxon>
        <taxon>Sordariomycetes</taxon>
        <taxon>Sordariomycetidae</taxon>
        <taxon>Diaporthales</taxon>
        <taxon>Diaporthaceae</taxon>
        <taxon>Diaporthe</taxon>
    </lineage>
</organism>
<name>A0A2P5IC78_DIAHE</name>
<dbReference type="Proteomes" id="UP000094444">
    <property type="component" value="Unassembled WGS sequence"/>
</dbReference>
<feature type="compositionally biased region" description="Basic and acidic residues" evidence="1">
    <location>
        <begin position="106"/>
        <end position="123"/>
    </location>
</feature>
<dbReference type="EMBL" id="MAVT02000069">
    <property type="protein sequence ID" value="POS80110.1"/>
    <property type="molecule type" value="Genomic_DNA"/>
</dbReference>
<dbReference type="AlphaFoldDB" id="A0A2P5IC78"/>
<feature type="compositionally biased region" description="Low complexity" evidence="1">
    <location>
        <begin position="23"/>
        <end position="36"/>
    </location>
</feature>
<evidence type="ECO:0000313" key="3">
    <source>
        <dbReference type="Proteomes" id="UP000094444"/>
    </source>
</evidence>
<feature type="compositionally biased region" description="Basic and acidic residues" evidence="1">
    <location>
        <begin position="339"/>
        <end position="350"/>
    </location>
</feature>
<protein>
    <submittedName>
        <fullName evidence="2">Uncharacterized protein</fullName>
    </submittedName>
</protein>
<sequence length="446" mass="50726">MTPSGHDERRFTLHREESEELESSSASGPATSSEAPQDASYPEDPDDHTASDFYEPTEAELADGNWEHSGGSASRQGLPQSRASFSGFQSPPTGETVVAYSQDFFQKLDSRSTPDIPQDRAEGRSTSQAARKQQRRGSTASASTTASYPSSSSTILPPTLAQQDDPSRERGRPGYRSPALNPPRRSDSRSHRDREPRGSEQARGRRYPPQSSENSKQWHRHRRESSRTRMPREAEAEPQAEGSRRARYDDVGARERHARRDNSIGPSRTERRDDRSRVRGMSYQGESGIPRSTSYDDTRAREQYPRRDHDGNPSRREYRREQSRTRMSQEPEGGPSRTRRFEDFSAREQQSRSYGYTGQPSRGTSPAGRRYAHPSERIVFPGDESMFSPSYLQEMGDLRLGGTRRHNDREREGGFEDEYESDSHMYSKEYLRDMAGTRGWRGNPRS</sequence>
<feature type="region of interest" description="Disordered" evidence="1">
    <location>
        <begin position="1"/>
        <end position="385"/>
    </location>
</feature>
<feature type="compositionally biased region" description="Low complexity" evidence="1">
    <location>
        <begin position="138"/>
        <end position="154"/>
    </location>
</feature>
<feature type="compositionally biased region" description="Polar residues" evidence="1">
    <location>
        <begin position="351"/>
        <end position="364"/>
    </location>
</feature>
<feature type="compositionally biased region" description="Basic and acidic residues" evidence="1">
    <location>
        <begin position="242"/>
        <end position="277"/>
    </location>
</feature>
<accession>A0A2P5IC78</accession>
<evidence type="ECO:0000256" key="1">
    <source>
        <dbReference type="SAM" id="MobiDB-lite"/>
    </source>
</evidence>
<proteinExistence type="predicted"/>
<keyword evidence="3" id="KW-1185">Reference proteome</keyword>
<gene>
    <name evidence="2" type="ORF">DHEL01_v201482</name>
</gene>